<dbReference type="EMBL" id="JADEXQ010000035">
    <property type="protein sequence ID" value="MBE9030419.1"/>
    <property type="molecule type" value="Genomic_DNA"/>
</dbReference>
<reference evidence="2" key="1">
    <citation type="submission" date="2020-10" db="EMBL/GenBank/DDBJ databases">
        <authorList>
            <person name="Castelo-Branco R."/>
            <person name="Eusebio N."/>
            <person name="Adriana R."/>
            <person name="Vieira A."/>
            <person name="Brugerolle De Fraissinette N."/>
            <person name="Rezende De Castro R."/>
            <person name="Schneider M.P."/>
            <person name="Vasconcelos V."/>
            <person name="Leao P.N."/>
        </authorList>
    </citation>
    <scope>NUCLEOTIDE SEQUENCE</scope>
    <source>
        <strain evidence="2">LEGE 11480</strain>
    </source>
</reference>
<organism evidence="2 3">
    <name type="scientific">Romeriopsis navalis LEGE 11480</name>
    <dbReference type="NCBI Taxonomy" id="2777977"/>
    <lineage>
        <taxon>Bacteria</taxon>
        <taxon>Bacillati</taxon>
        <taxon>Cyanobacteriota</taxon>
        <taxon>Cyanophyceae</taxon>
        <taxon>Leptolyngbyales</taxon>
        <taxon>Leptolyngbyaceae</taxon>
        <taxon>Romeriopsis</taxon>
        <taxon>Romeriopsis navalis</taxon>
    </lineage>
</organism>
<evidence type="ECO:0000313" key="2">
    <source>
        <dbReference type="EMBL" id="MBE9030419.1"/>
    </source>
</evidence>
<gene>
    <name evidence="2" type="ORF">IQ266_11815</name>
</gene>
<dbReference type="CDD" id="cd00761">
    <property type="entry name" value="Glyco_tranf_GTA_type"/>
    <property type="match status" value="1"/>
</dbReference>
<dbReference type="SUPFAM" id="SSF53448">
    <property type="entry name" value="Nucleotide-diphospho-sugar transferases"/>
    <property type="match status" value="1"/>
</dbReference>
<dbReference type="AlphaFoldDB" id="A0A928VQT1"/>
<dbReference type="PANTHER" id="PTHR22916:SF3">
    <property type="entry name" value="UDP-GLCNAC:BETAGAL BETA-1,3-N-ACETYLGLUCOSAMINYLTRANSFERASE-LIKE PROTEIN 1"/>
    <property type="match status" value="1"/>
</dbReference>
<proteinExistence type="predicted"/>
<dbReference type="Proteomes" id="UP000625316">
    <property type="component" value="Unassembled WGS sequence"/>
</dbReference>
<dbReference type="Gene3D" id="3.90.550.10">
    <property type="entry name" value="Spore Coat Polysaccharide Biosynthesis Protein SpsA, Chain A"/>
    <property type="match status" value="1"/>
</dbReference>
<name>A0A928VQT1_9CYAN</name>
<feature type="domain" description="Glycosyltransferase 2-like" evidence="1">
    <location>
        <begin position="7"/>
        <end position="115"/>
    </location>
</feature>
<dbReference type="RefSeq" id="WP_264325243.1">
    <property type="nucleotide sequence ID" value="NZ_JADEXQ010000035.1"/>
</dbReference>
<sequence length="303" mass="34281">MNQPLVSILINNYNYGRFLRKAIDSALAQTYAPIEVIVVDDGSTDDSREILQTYGDRIRPILQINGGQASSFNAGFAASCGEIICLLDADDWFQPDKVARIVQQLIAHPQAGWCFHPVQLWEDTMPSPRLPEAYTGRSGYYDITADVERGKLSGTLPFGGTATSGLCFTRSLLSRILPMPQATNVTLSDDYLKYVAYGLTPGYVLLEELVVQRLHAQNAFTRRTDKHRLKAQIHVLTAHWIRHNFPQLRIFANNLFAAGRSLYADCDEIDVYGQAWIKQYWLATPWVDRAMIQLKTMYYQVKP</sequence>
<accession>A0A928VQT1</accession>
<dbReference type="InterPro" id="IPR029044">
    <property type="entry name" value="Nucleotide-diphossugar_trans"/>
</dbReference>
<evidence type="ECO:0000259" key="1">
    <source>
        <dbReference type="Pfam" id="PF00535"/>
    </source>
</evidence>
<protein>
    <submittedName>
        <fullName evidence="2">Glycosyltransferase family 2 protein</fullName>
    </submittedName>
</protein>
<dbReference type="InterPro" id="IPR001173">
    <property type="entry name" value="Glyco_trans_2-like"/>
</dbReference>
<dbReference type="PANTHER" id="PTHR22916">
    <property type="entry name" value="GLYCOSYLTRANSFERASE"/>
    <property type="match status" value="1"/>
</dbReference>
<evidence type="ECO:0000313" key="3">
    <source>
        <dbReference type="Proteomes" id="UP000625316"/>
    </source>
</evidence>
<dbReference type="Pfam" id="PF00535">
    <property type="entry name" value="Glycos_transf_2"/>
    <property type="match status" value="1"/>
</dbReference>
<dbReference type="GO" id="GO:0016758">
    <property type="term" value="F:hexosyltransferase activity"/>
    <property type="evidence" value="ECO:0007669"/>
    <property type="project" value="UniProtKB-ARBA"/>
</dbReference>
<keyword evidence="3" id="KW-1185">Reference proteome</keyword>
<comment type="caution">
    <text evidence="2">The sequence shown here is derived from an EMBL/GenBank/DDBJ whole genome shotgun (WGS) entry which is preliminary data.</text>
</comment>